<gene>
    <name evidence="1" type="ORF">SAMN02745824_1933</name>
</gene>
<dbReference type="STRING" id="1123272.SAMN02745824_1933"/>
<evidence type="ECO:0008006" key="3">
    <source>
        <dbReference type="Google" id="ProtNLM"/>
    </source>
</evidence>
<protein>
    <recommendedName>
        <fullName evidence="3">DUF3299 domain-containing protein</fullName>
    </recommendedName>
</protein>
<reference evidence="2" key="1">
    <citation type="submission" date="2016-11" db="EMBL/GenBank/DDBJ databases">
        <authorList>
            <person name="Varghese N."/>
            <person name="Submissions S."/>
        </authorList>
    </citation>
    <scope>NUCLEOTIDE SEQUENCE [LARGE SCALE GENOMIC DNA]</scope>
    <source>
        <strain evidence="2">DSM 22363</strain>
    </source>
</reference>
<dbReference type="RefSeq" id="WP_239447405.1">
    <property type="nucleotide sequence ID" value="NZ_FSQW01000002.1"/>
</dbReference>
<sequence>MEKPGNMIKIGLAACLCMTPLTGTTLHAAMQDGGKAAIKDIWKPAKTPKGGVSWKTLEATGEKTRKDKNGYIVSKPVFTPRVKALAGKRIKVAGWMMPLQNSPKQTNFVLLAYPPGCPFHFHAAPNQFIEIEADIPFPTNETKVHVVSGILELTGQDESGIFYRLKAASPS</sequence>
<organism evidence="1 2">
    <name type="scientific">Parasphingorhabdus marina DSM 22363</name>
    <dbReference type="NCBI Taxonomy" id="1123272"/>
    <lineage>
        <taxon>Bacteria</taxon>
        <taxon>Pseudomonadati</taxon>
        <taxon>Pseudomonadota</taxon>
        <taxon>Alphaproteobacteria</taxon>
        <taxon>Sphingomonadales</taxon>
        <taxon>Sphingomonadaceae</taxon>
        <taxon>Parasphingorhabdus</taxon>
    </lineage>
</organism>
<dbReference type="Proteomes" id="UP000185192">
    <property type="component" value="Unassembled WGS sequence"/>
</dbReference>
<dbReference type="Gene3D" id="2.40.50.870">
    <property type="entry name" value="Protein of unknown function (DUF3299)"/>
    <property type="match status" value="1"/>
</dbReference>
<name>A0A1N6EI24_9SPHN</name>
<dbReference type="AlphaFoldDB" id="A0A1N6EI24"/>
<accession>A0A1N6EI24</accession>
<keyword evidence="2" id="KW-1185">Reference proteome</keyword>
<dbReference type="EMBL" id="FSQW01000002">
    <property type="protein sequence ID" value="SIN82679.1"/>
    <property type="molecule type" value="Genomic_DNA"/>
</dbReference>
<evidence type="ECO:0000313" key="2">
    <source>
        <dbReference type="Proteomes" id="UP000185192"/>
    </source>
</evidence>
<dbReference type="InterPro" id="IPR021727">
    <property type="entry name" value="DUF3299"/>
</dbReference>
<proteinExistence type="predicted"/>
<dbReference type="Pfam" id="PF11736">
    <property type="entry name" value="DUF3299"/>
    <property type="match status" value="1"/>
</dbReference>
<evidence type="ECO:0000313" key="1">
    <source>
        <dbReference type="EMBL" id="SIN82679.1"/>
    </source>
</evidence>